<evidence type="ECO:0000313" key="2">
    <source>
        <dbReference type="EMBL" id="RLJ70709.1"/>
    </source>
</evidence>
<feature type="coiled-coil region" evidence="1">
    <location>
        <begin position="1"/>
        <end position="54"/>
    </location>
</feature>
<sequence length="56" mass="6765">MDIDKIKLDDFERQIEEELERGEWVEAKDAEKIKEELKEAAEAYLKKKAQNQKKER</sequence>
<evidence type="ECO:0000313" key="3">
    <source>
        <dbReference type="Proteomes" id="UP000267841"/>
    </source>
</evidence>
<gene>
    <name evidence="2" type="ORF">BCF55_0990</name>
</gene>
<organism evidence="2 3">
    <name type="scientific">Hydrogenivirga caldilitoris</name>
    <dbReference type="NCBI Taxonomy" id="246264"/>
    <lineage>
        <taxon>Bacteria</taxon>
        <taxon>Pseudomonadati</taxon>
        <taxon>Aquificota</taxon>
        <taxon>Aquificia</taxon>
        <taxon>Aquificales</taxon>
        <taxon>Aquificaceae</taxon>
        <taxon>Hydrogenivirga</taxon>
    </lineage>
</organism>
<evidence type="ECO:0000256" key="1">
    <source>
        <dbReference type="SAM" id="Coils"/>
    </source>
</evidence>
<keyword evidence="3" id="KW-1185">Reference proteome</keyword>
<name>A0A497XRI8_9AQUI</name>
<dbReference type="EMBL" id="RCCJ01000001">
    <property type="protein sequence ID" value="RLJ70709.1"/>
    <property type="molecule type" value="Genomic_DNA"/>
</dbReference>
<accession>A0A497XRI8</accession>
<keyword evidence="1" id="KW-0175">Coiled coil</keyword>
<dbReference type="Proteomes" id="UP000267841">
    <property type="component" value="Unassembled WGS sequence"/>
</dbReference>
<dbReference type="AlphaFoldDB" id="A0A497XRI8"/>
<comment type="caution">
    <text evidence="2">The sequence shown here is derived from an EMBL/GenBank/DDBJ whole genome shotgun (WGS) entry which is preliminary data.</text>
</comment>
<reference evidence="2 3" key="1">
    <citation type="submission" date="2018-10" db="EMBL/GenBank/DDBJ databases">
        <title>Genomic Encyclopedia of Archaeal and Bacterial Type Strains, Phase II (KMG-II): from individual species to whole genera.</title>
        <authorList>
            <person name="Goeker M."/>
        </authorList>
    </citation>
    <scope>NUCLEOTIDE SEQUENCE [LARGE SCALE GENOMIC DNA]</scope>
    <source>
        <strain evidence="2 3">DSM 16510</strain>
    </source>
</reference>
<protein>
    <submittedName>
        <fullName evidence="2">Uncharacterized protein</fullName>
    </submittedName>
</protein>
<proteinExistence type="predicted"/>
<dbReference type="RefSeq" id="WP_170144750.1">
    <property type="nucleotide sequence ID" value="NZ_RCCJ01000001.1"/>
</dbReference>